<reference evidence="1 2" key="1">
    <citation type="journal article" date="2020" name="G3 (Bethesda)">
        <title>Improved Reference Genome for Cyclotella cryptica CCMP332, a Model for Cell Wall Morphogenesis, Salinity Adaptation, and Lipid Production in Diatoms (Bacillariophyta).</title>
        <authorList>
            <person name="Roberts W.R."/>
            <person name="Downey K.M."/>
            <person name="Ruck E.C."/>
            <person name="Traller J.C."/>
            <person name="Alverson A.J."/>
        </authorList>
    </citation>
    <scope>NUCLEOTIDE SEQUENCE [LARGE SCALE GENOMIC DNA]</scope>
    <source>
        <strain evidence="1 2">CCMP332</strain>
    </source>
</reference>
<protein>
    <recommendedName>
        <fullName evidence="3">Zinc finger PHD-type domain-containing protein</fullName>
    </recommendedName>
</protein>
<dbReference type="Gene3D" id="3.30.40.10">
    <property type="entry name" value="Zinc/RING finger domain, C3HC4 (zinc finger)"/>
    <property type="match status" value="1"/>
</dbReference>
<dbReference type="Proteomes" id="UP001516023">
    <property type="component" value="Unassembled WGS sequence"/>
</dbReference>
<name>A0ABD3QD38_9STRA</name>
<organism evidence="1 2">
    <name type="scientific">Cyclotella cryptica</name>
    <dbReference type="NCBI Taxonomy" id="29204"/>
    <lineage>
        <taxon>Eukaryota</taxon>
        <taxon>Sar</taxon>
        <taxon>Stramenopiles</taxon>
        <taxon>Ochrophyta</taxon>
        <taxon>Bacillariophyta</taxon>
        <taxon>Coscinodiscophyceae</taxon>
        <taxon>Thalassiosirophycidae</taxon>
        <taxon>Stephanodiscales</taxon>
        <taxon>Stephanodiscaceae</taxon>
        <taxon>Cyclotella</taxon>
    </lineage>
</organism>
<dbReference type="EMBL" id="JABMIG020000047">
    <property type="protein sequence ID" value="KAL3798290.1"/>
    <property type="molecule type" value="Genomic_DNA"/>
</dbReference>
<proteinExistence type="predicted"/>
<sequence>MEDEPPKCMYCLECHVQPPTEFSSAKLLQFGCQCKGSMGMFHVYCKAKFARFKTFSTDSPRTREYYWTHCEICDSPFRNNEAVIDLARERHLQCLYHKFDSRGLDDVASLEREESSVPFWVESCNTLSSTIQLINHLTESPQQVALLWSIEMKFVDCLYYIFQMMMDRSTTLEQNDEAYKKVLRLVSAYNIRFGMLALCMFQMKKFAEDLDKKANGKRDKNGNMALTRKETQHFEKLKKKIVHEMKLANDSGGPERHYFSHQLSYQVEFINFEIYGKGHKLESK</sequence>
<comment type="caution">
    <text evidence="1">The sequence shown here is derived from an EMBL/GenBank/DDBJ whole genome shotgun (WGS) entry which is preliminary data.</text>
</comment>
<dbReference type="InterPro" id="IPR013083">
    <property type="entry name" value="Znf_RING/FYVE/PHD"/>
</dbReference>
<gene>
    <name evidence="1" type="ORF">HJC23_000204</name>
</gene>
<keyword evidence="2" id="KW-1185">Reference proteome</keyword>
<evidence type="ECO:0000313" key="1">
    <source>
        <dbReference type="EMBL" id="KAL3798290.1"/>
    </source>
</evidence>
<evidence type="ECO:0008006" key="3">
    <source>
        <dbReference type="Google" id="ProtNLM"/>
    </source>
</evidence>
<accession>A0ABD3QD38</accession>
<dbReference type="AlphaFoldDB" id="A0ABD3QD38"/>
<evidence type="ECO:0000313" key="2">
    <source>
        <dbReference type="Proteomes" id="UP001516023"/>
    </source>
</evidence>